<keyword evidence="3" id="KW-1185">Reference proteome</keyword>
<evidence type="ECO:0000313" key="3">
    <source>
        <dbReference type="Proteomes" id="UP001151002"/>
    </source>
</evidence>
<evidence type="ECO:0000313" key="2">
    <source>
        <dbReference type="EMBL" id="MCY1144182.1"/>
    </source>
</evidence>
<feature type="transmembrane region" description="Helical" evidence="1">
    <location>
        <begin position="9"/>
        <end position="27"/>
    </location>
</feature>
<comment type="caution">
    <text evidence="2">The sequence shown here is derived from an EMBL/GenBank/DDBJ whole genome shotgun (WGS) entry which is preliminary data.</text>
</comment>
<feature type="transmembrane region" description="Helical" evidence="1">
    <location>
        <begin position="65"/>
        <end position="89"/>
    </location>
</feature>
<keyword evidence="1" id="KW-0812">Transmembrane</keyword>
<evidence type="ECO:0000256" key="1">
    <source>
        <dbReference type="SAM" id="Phobius"/>
    </source>
</evidence>
<organism evidence="2 3">
    <name type="scientific">Paractinoplanes pyxinae</name>
    <dbReference type="NCBI Taxonomy" id="2997416"/>
    <lineage>
        <taxon>Bacteria</taxon>
        <taxon>Bacillati</taxon>
        <taxon>Actinomycetota</taxon>
        <taxon>Actinomycetes</taxon>
        <taxon>Micromonosporales</taxon>
        <taxon>Micromonosporaceae</taxon>
        <taxon>Paractinoplanes</taxon>
    </lineage>
</organism>
<dbReference type="Proteomes" id="UP001151002">
    <property type="component" value="Unassembled WGS sequence"/>
</dbReference>
<name>A0ABT4BCG8_9ACTN</name>
<keyword evidence="1" id="KW-0472">Membrane</keyword>
<sequence length="93" mass="9846">MATYAVRKVWIGYSAIGIVLTVVRTIVPEGSLGAGLVTYCYPVLTVAAIGLGVRFHRPAWTLPWILLLVMSVAGGAGNMVMCAVCSRLLQGHS</sequence>
<dbReference type="RefSeq" id="WP_267568746.1">
    <property type="nucleotide sequence ID" value="NZ_JAPNTZ010000019.1"/>
</dbReference>
<dbReference type="EMBL" id="JAPNTZ010000019">
    <property type="protein sequence ID" value="MCY1144182.1"/>
    <property type="molecule type" value="Genomic_DNA"/>
</dbReference>
<protein>
    <submittedName>
        <fullName evidence="2">Uncharacterized protein</fullName>
    </submittedName>
</protein>
<proteinExistence type="predicted"/>
<gene>
    <name evidence="2" type="ORF">OWR29_39840</name>
</gene>
<reference evidence="2" key="1">
    <citation type="submission" date="2022-11" db="EMBL/GenBank/DDBJ databases">
        <authorList>
            <person name="Somphong A."/>
            <person name="Phongsopitanun W."/>
        </authorList>
    </citation>
    <scope>NUCLEOTIDE SEQUENCE</scope>
    <source>
        <strain evidence="2">Pm04-4</strain>
    </source>
</reference>
<keyword evidence="1" id="KW-1133">Transmembrane helix</keyword>
<feature type="transmembrane region" description="Helical" evidence="1">
    <location>
        <begin position="33"/>
        <end position="53"/>
    </location>
</feature>
<accession>A0ABT4BCG8</accession>